<accession>A0A0C5JQK2</accession>
<dbReference type="Pfam" id="PF12697">
    <property type="entry name" value="Abhydrolase_6"/>
    <property type="match status" value="1"/>
</dbReference>
<dbReference type="KEGG" id="rbu:PG1C_08005"/>
<keyword evidence="1" id="KW-0378">Hydrolase</keyword>
<dbReference type="InterPro" id="IPR050266">
    <property type="entry name" value="AB_hydrolase_sf"/>
</dbReference>
<reference evidence="3 4" key="1">
    <citation type="journal article" date="2015" name="Genome Announc.">
        <title>Complete Genome Sequence of a Novel Bacterium within the Family Rhodocyclaceae That Degrades Polycyclic Aromatic Hydrocarbons.</title>
        <authorList>
            <person name="Singleton D.R."/>
            <person name="Dickey A.N."/>
            <person name="Scholl E.H."/>
            <person name="Wright F.A."/>
            <person name="Aitken M.D."/>
        </authorList>
    </citation>
    <scope>NUCLEOTIDE SEQUENCE [LARGE SCALE GENOMIC DNA]</scope>
    <source>
        <strain evidence="4">PG1-Ca6</strain>
    </source>
</reference>
<evidence type="ECO:0000256" key="1">
    <source>
        <dbReference type="ARBA" id="ARBA00022801"/>
    </source>
</evidence>
<dbReference type="GO" id="GO:0016020">
    <property type="term" value="C:membrane"/>
    <property type="evidence" value="ECO:0007669"/>
    <property type="project" value="TreeGrafter"/>
</dbReference>
<dbReference type="Gene3D" id="3.40.50.1820">
    <property type="entry name" value="alpha/beta hydrolase"/>
    <property type="match status" value="1"/>
</dbReference>
<gene>
    <name evidence="3" type="ORF">PG1C_08005</name>
</gene>
<evidence type="ECO:0000313" key="3">
    <source>
        <dbReference type="EMBL" id="AJP49521.1"/>
    </source>
</evidence>
<dbReference type="EMBL" id="CP010554">
    <property type="protein sequence ID" value="AJP49521.1"/>
    <property type="molecule type" value="Genomic_DNA"/>
</dbReference>
<name>A0A0C5JQK2_9PROT</name>
<organism evidence="3 4">
    <name type="scientific">Rugosibacter aromaticivorans</name>
    <dbReference type="NCBI Taxonomy" id="1565605"/>
    <lineage>
        <taxon>Bacteria</taxon>
        <taxon>Pseudomonadati</taxon>
        <taxon>Pseudomonadota</taxon>
        <taxon>Betaproteobacteria</taxon>
        <taxon>Nitrosomonadales</taxon>
        <taxon>Sterolibacteriaceae</taxon>
        <taxon>Rugosibacter</taxon>
    </lineage>
</organism>
<dbReference type="AlphaFoldDB" id="A0A0C5JQK2"/>
<dbReference type="PANTHER" id="PTHR43798:SF31">
    <property type="entry name" value="AB HYDROLASE SUPERFAMILY PROTEIN YCLE"/>
    <property type="match status" value="1"/>
</dbReference>
<dbReference type="PANTHER" id="PTHR43798">
    <property type="entry name" value="MONOACYLGLYCEROL LIPASE"/>
    <property type="match status" value="1"/>
</dbReference>
<protein>
    <recommendedName>
        <fullName evidence="2">AB hydrolase-1 domain-containing protein</fullName>
    </recommendedName>
</protein>
<keyword evidence="4" id="KW-1185">Reference proteome</keyword>
<dbReference type="InterPro" id="IPR000073">
    <property type="entry name" value="AB_hydrolase_1"/>
</dbReference>
<dbReference type="HOGENOM" id="CLU_020336_1_0_4"/>
<proteinExistence type="predicted"/>
<dbReference type="Proteomes" id="UP000061603">
    <property type="component" value="Chromosome"/>
</dbReference>
<dbReference type="InterPro" id="IPR029058">
    <property type="entry name" value="AB_hydrolase_fold"/>
</dbReference>
<dbReference type="STRING" id="1565605.PG1C_08005"/>
<dbReference type="PATRIC" id="fig|1565605.3.peg.1698"/>
<feature type="domain" description="AB hydrolase-1" evidence="2">
    <location>
        <begin position="29"/>
        <end position="305"/>
    </location>
</feature>
<dbReference type="GO" id="GO:0016787">
    <property type="term" value="F:hydrolase activity"/>
    <property type="evidence" value="ECO:0007669"/>
    <property type="project" value="UniProtKB-KW"/>
</dbReference>
<sequence length="318" mass="34882">MCHFPALDPHGFHTVAYTEWGAADAAQTIICVHGLTRNSHDFDALAAELSRTCRVACPDVVGRGASDWLEHKNDYGFALYQSDAAALIARLTAPPPSSGGFLSSLLERSAKEDRVRENPLPQVDWVGTSMGGLIGMMLAARTGSPIRRLVLNDVGPLVPWRALHRLHREHGNENPHFADLEEAEQYLRETCVNFGPLTDEQWRDVTRHSVVLQSAGGFRLGWDPAIIGAIPAQGLEGVTLSMNFLSGIDMWPIWDKVRCPVLVLRGGDSDLLTPDTVERMQKSGPQVQVVEFPGVGHAPWLMSEEQIAVVRDFLLAPA</sequence>
<evidence type="ECO:0000313" key="4">
    <source>
        <dbReference type="Proteomes" id="UP000061603"/>
    </source>
</evidence>
<evidence type="ECO:0000259" key="2">
    <source>
        <dbReference type="Pfam" id="PF12697"/>
    </source>
</evidence>
<dbReference type="SUPFAM" id="SSF53474">
    <property type="entry name" value="alpha/beta-Hydrolases"/>
    <property type="match status" value="1"/>
</dbReference>